<reference evidence="1" key="1">
    <citation type="submission" date="2009-09" db="EMBL/GenBank/DDBJ databases">
        <authorList>
            <person name="Weinstock G."/>
            <person name="Sodergren E."/>
            <person name="Clifton S."/>
            <person name="Fulton L."/>
            <person name="Fulton B."/>
            <person name="Courtney L."/>
            <person name="Fronick C."/>
            <person name="Harrison M."/>
            <person name="Strong C."/>
            <person name="Farmer C."/>
            <person name="Delahaunty K."/>
            <person name="Markovic C."/>
            <person name="Hall O."/>
            <person name="Minx P."/>
            <person name="Tomlinson C."/>
            <person name="Mitreva M."/>
            <person name="Nelson J."/>
            <person name="Hou S."/>
            <person name="Wollam A."/>
            <person name="Pepin K.H."/>
            <person name="Johnson M."/>
            <person name="Bhonagiri V."/>
            <person name="Nash W.E."/>
            <person name="Warren W."/>
            <person name="Chinwalla A."/>
            <person name="Mardis E.R."/>
            <person name="Wilson R.K."/>
        </authorList>
    </citation>
    <scope>NUCLEOTIDE SEQUENCE [LARGE SCALE GENOMIC DNA]</scope>
    <source>
        <strain evidence="1">DSM 20544</strain>
    </source>
</reference>
<dbReference type="Proteomes" id="UP000003671">
    <property type="component" value="Unassembled WGS sequence"/>
</dbReference>
<dbReference type="EMBL" id="ABWK02000001">
    <property type="protein sequence ID" value="EEX69976.1"/>
    <property type="molecule type" value="Genomic_DNA"/>
</dbReference>
<name>C9KJB0_9FIRM</name>
<evidence type="ECO:0000313" key="2">
    <source>
        <dbReference type="Proteomes" id="UP000003671"/>
    </source>
</evidence>
<keyword evidence="2" id="KW-1185">Reference proteome</keyword>
<dbReference type="RefSeq" id="WP_005838957.1">
    <property type="nucleotide sequence ID" value="NZ_GG697141.2"/>
</dbReference>
<gene>
    <name evidence="1" type="ORF">MITSMUL_03107</name>
</gene>
<dbReference type="eggNOG" id="COG1595">
    <property type="taxonomic scope" value="Bacteria"/>
</dbReference>
<sequence>MKDSIEQFLDDYKAGRIDVNALQRRINYMDWSQNKPMAMPMDYIESSEEPCETLVNREKSNDLATALHDLKMNLSDDDWNMFLMTANGCTQEEIANKLHYTRSSVIRHMQRIAKIKPELRTLLKKDTPMYFADTPKDKLRYPMDIARKVTDPDGKVRCHLPEYLHTQDCDSICTYCQNCTRKTSQC</sequence>
<evidence type="ECO:0000313" key="1">
    <source>
        <dbReference type="EMBL" id="EEX69976.1"/>
    </source>
</evidence>
<organism evidence="1 2">
    <name type="scientific">Mitsuokella multacida DSM 20544</name>
    <dbReference type="NCBI Taxonomy" id="500635"/>
    <lineage>
        <taxon>Bacteria</taxon>
        <taxon>Bacillati</taxon>
        <taxon>Bacillota</taxon>
        <taxon>Negativicutes</taxon>
        <taxon>Selenomonadales</taxon>
        <taxon>Selenomonadaceae</taxon>
        <taxon>Mitsuokella</taxon>
    </lineage>
</organism>
<protein>
    <submittedName>
        <fullName evidence="1">Uncharacterized protein</fullName>
    </submittedName>
</protein>
<dbReference type="STRING" id="500635.MITSMUL_03107"/>
<comment type="caution">
    <text evidence="1">The sequence shown here is derived from an EMBL/GenBank/DDBJ whole genome shotgun (WGS) entry which is preliminary data.</text>
</comment>
<dbReference type="InterPro" id="IPR013324">
    <property type="entry name" value="RNA_pol_sigma_r3/r4-like"/>
</dbReference>
<dbReference type="AlphaFoldDB" id="C9KJB0"/>
<proteinExistence type="predicted"/>
<dbReference type="GeneID" id="93480333"/>
<dbReference type="HOGENOM" id="CLU_1495218_0_0_9"/>
<accession>C9KJB0</accession>
<dbReference type="SUPFAM" id="SSF88659">
    <property type="entry name" value="Sigma3 and sigma4 domains of RNA polymerase sigma factors"/>
    <property type="match status" value="1"/>
</dbReference>